<feature type="region of interest" description="Disordered" evidence="1">
    <location>
        <begin position="347"/>
        <end position="367"/>
    </location>
</feature>
<dbReference type="RefSeq" id="WP_036942983.1">
    <property type="nucleotide sequence ID" value="NZ_JQKC01000020.1"/>
</dbReference>
<dbReference type="EMBL" id="LGTC01000001">
    <property type="protein sequence ID" value="KNY25417.1"/>
    <property type="molecule type" value="Genomic_DNA"/>
</dbReference>
<keyword evidence="4" id="KW-1185">Reference proteome</keyword>
<accession>A0A0L6JIY6</accession>
<dbReference type="STRING" id="398512.Bccel_0677"/>
<evidence type="ECO:0000313" key="3">
    <source>
        <dbReference type="EMBL" id="KNY25417.1"/>
    </source>
</evidence>
<evidence type="ECO:0000256" key="1">
    <source>
        <dbReference type="SAM" id="MobiDB-lite"/>
    </source>
</evidence>
<evidence type="ECO:0000313" key="4">
    <source>
        <dbReference type="Proteomes" id="UP000036923"/>
    </source>
</evidence>
<dbReference type="eggNOG" id="COG1196">
    <property type="taxonomic scope" value="Bacteria"/>
</dbReference>
<feature type="domain" description="Flagellar hook-length control protein-like C-terminal" evidence="2">
    <location>
        <begin position="470"/>
        <end position="544"/>
    </location>
</feature>
<sequence length="572" mass="63326">MKVTHFNDSLLAGISNIDDVLSKLDVGDSLKARVIGISENELVLKLTDGSLLKAASMVPLDLKQGQLVDFIVKNKTDNQLFIETVKEGVQKAETDNIKTALLSMDVKPDDKSMDIANAIKSNNISLDKDTFNNIAQSLKFFKNLSPLKAAFLAANNLSIEEKNISALNSLLGNGTKIGKSLNSLNDIFESMDDIGLLVKIEVNLKKAGFNLEKQGDNSPLNDKSQDNLKGSILKEVTKLVDESTKASVNTSLKSILGKLTDDGVEGVSQLIKGSTDGDFESLSNKVKDFINKNISNIESSDKPFSDKLNTWLKDTSSINGKSNGIYNSTDEFVEDIKNLLEKIKNARAKNDSHEEGMSSSQSNTNEKEARHISKVLNSLFVRIDSDTLKDDLHAKNLYKDINSVLDIIRDTVSLSDNAMRDQLLNKTDSMQNMIRFINDLNSHSTFLQLPLKILDQNTNCEIYVLKKNGGKKRIDPGNATAYISLETTNIGKVDTLISMNKKNISVNMIVENDSVRDFVKISHNLLYKSLREKGYNLADLKCRVACEDINFINANSVMNKEIVKRGSIDFKI</sequence>
<dbReference type="InterPro" id="IPR021136">
    <property type="entry name" value="Flagellar_hook_control-like_C"/>
</dbReference>
<dbReference type="Pfam" id="PF02120">
    <property type="entry name" value="Flg_hook"/>
    <property type="match status" value="1"/>
</dbReference>
<comment type="caution">
    <text evidence="3">The sequence shown here is derived from an EMBL/GenBank/DDBJ whole genome shotgun (WGS) entry which is preliminary data.</text>
</comment>
<dbReference type="OrthoDB" id="1737157at2"/>
<organism evidence="3 4">
    <name type="scientific">Pseudobacteroides cellulosolvens ATCC 35603 = DSM 2933</name>
    <dbReference type="NCBI Taxonomy" id="398512"/>
    <lineage>
        <taxon>Bacteria</taxon>
        <taxon>Bacillati</taxon>
        <taxon>Bacillota</taxon>
        <taxon>Clostridia</taxon>
        <taxon>Eubacteriales</taxon>
        <taxon>Oscillospiraceae</taxon>
        <taxon>Pseudobacteroides</taxon>
    </lineage>
</organism>
<evidence type="ECO:0000259" key="2">
    <source>
        <dbReference type="Pfam" id="PF02120"/>
    </source>
</evidence>
<dbReference type="InterPro" id="IPR038610">
    <property type="entry name" value="FliK-like_C_sf"/>
</dbReference>
<keyword evidence="3" id="KW-0282">Flagellum</keyword>
<feature type="compositionally biased region" description="Basic and acidic residues" evidence="1">
    <location>
        <begin position="347"/>
        <end position="356"/>
    </location>
</feature>
<dbReference type="Proteomes" id="UP000036923">
    <property type="component" value="Unassembled WGS sequence"/>
</dbReference>
<proteinExistence type="predicted"/>
<keyword evidence="3" id="KW-0966">Cell projection</keyword>
<name>A0A0L6JIY6_9FIRM</name>
<keyword evidence="3" id="KW-0969">Cilium</keyword>
<dbReference type="AlphaFoldDB" id="A0A0L6JIY6"/>
<dbReference type="Gene3D" id="3.30.750.140">
    <property type="match status" value="1"/>
</dbReference>
<protein>
    <submittedName>
        <fullName evidence="3">Flagellar hook-length control protein-like protein</fullName>
    </submittedName>
</protein>
<reference evidence="4" key="1">
    <citation type="submission" date="2015-07" db="EMBL/GenBank/DDBJ databases">
        <title>Near-Complete Genome Sequence of the Cellulolytic Bacterium Bacteroides (Pseudobacteroides) cellulosolvens ATCC 35603.</title>
        <authorList>
            <person name="Dassa B."/>
            <person name="Utturkar S.M."/>
            <person name="Klingeman D.M."/>
            <person name="Hurt R.A."/>
            <person name="Keller M."/>
            <person name="Xu J."/>
            <person name="Reddy Y.H.K."/>
            <person name="Borovok I."/>
            <person name="Grinberg I.R."/>
            <person name="Lamed R."/>
            <person name="Zhivin O."/>
            <person name="Bayer E.A."/>
            <person name="Brown S.D."/>
        </authorList>
    </citation>
    <scope>NUCLEOTIDE SEQUENCE [LARGE SCALE GENOMIC DNA]</scope>
    <source>
        <strain evidence="4">DSM 2933</strain>
    </source>
</reference>
<gene>
    <name evidence="3" type="ORF">Bccel_0677</name>
</gene>